<comment type="caution">
    <text evidence="2">The sequence shown here is derived from an EMBL/GenBank/DDBJ whole genome shotgun (WGS) entry which is preliminary data.</text>
</comment>
<evidence type="ECO:0000256" key="1">
    <source>
        <dbReference type="SAM" id="SignalP"/>
    </source>
</evidence>
<reference evidence="3" key="1">
    <citation type="journal article" date="2019" name="Int. J. Syst. Evol. Microbiol.">
        <title>The Global Catalogue of Microorganisms (GCM) 10K type strain sequencing project: providing services to taxonomists for standard genome sequencing and annotation.</title>
        <authorList>
            <consortium name="The Broad Institute Genomics Platform"/>
            <consortium name="The Broad Institute Genome Sequencing Center for Infectious Disease"/>
            <person name="Wu L."/>
            <person name="Ma J."/>
        </authorList>
    </citation>
    <scope>NUCLEOTIDE SEQUENCE [LARGE SCALE GENOMIC DNA]</scope>
    <source>
        <strain evidence="3">KCTC 52344</strain>
    </source>
</reference>
<feature type="chain" id="PRO_5046558846" description="DUF1566 domain-containing protein" evidence="1">
    <location>
        <begin position="25"/>
        <end position="258"/>
    </location>
</feature>
<evidence type="ECO:0008006" key="4">
    <source>
        <dbReference type="Google" id="ProtNLM"/>
    </source>
</evidence>
<evidence type="ECO:0000313" key="2">
    <source>
        <dbReference type="EMBL" id="MFD2522183.1"/>
    </source>
</evidence>
<gene>
    <name evidence="2" type="ORF">ACFSR2_14880</name>
</gene>
<name>A0ABW5JAU7_9BACT</name>
<dbReference type="Proteomes" id="UP001597510">
    <property type="component" value="Unassembled WGS sequence"/>
</dbReference>
<keyword evidence="1" id="KW-0732">Signal</keyword>
<dbReference type="EMBL" id="JBHULC010000014">
    <property type="protein sequence ID" value="MFD2522183.1"/>
    <property type="molecule type" value="Genomic_DNA"/>
</dbReference>
<organism evidence="2 3">
    <name type="scientific">Emticicia soli</name>
    <dbReference type="NCBI Taxonomy" id="2027878"/>
    <lineage>
        <taxon>Bacteria</taxon>
        <taxon>Pseudomonadati</taxon>
        <taxon>Bacteroidota</taxon>
        <taxon>Cytophagia</taxon>
        <taxon>Cytophagales</taxon>
        <taxon>Leadbetterellaceae</taxon>
        <taxon>Emticicia</taxon>
    </lineage>
</organism>
<evidence type="ECO:0000313" key="3">
    <source>
        <dbReference type="Proteomes" id="UP001597510"/>
    </source>
</evidence>
<keyword evidence="3" id="KW-1185">Reference proteome</keyword>
<sequence length="258" mass="27923">MKKYCLSIFTVTTLCVCSYFSSKAQSVTIDPKNTASSIIDAKSTIKGFLMPRMSQAQRTAISAPTAGMQIYCNNCATGVGPYTYNGSVWVPMFNTAEIMYTVGQSAQGGIIFYVDDSGQHGLVAAATDYGLGISMKWLNNSNMNTNAVRSGIYGGQTNTELIVDKQGNGTYAAFAAAQFNGGDYGDWYLPSKTELYMMYQVKNSIGMSGNTNSYWSSTEIPANSGFVSETANFVNFSTGAQTPASKSNTYRVRAIRRF</sequence>
<dbReference type="RefSeq" id="WP_340240491.1">
    <property type="nucleotide sequence ID" value="NZ_JBBEWC010000021.1"/>
</dbReference>
<accession>A0ABW5JAU7</accession>
<proteinExistence type="predicted"/>
<protein>
    <recommendedName>
        <fullName evidence="4">DUF1566 domain-containing protein</fullName>
    </recommendedName>
</protein>
<feature type="signal peptide" evidence="1">
    <location>
        <begin position="1"/>
        <end position="24"/>
    </location>
</feature>